<sequence length="203" mass="21339">MPIVALICLGESLVLVGLVIPATAIMLLIGGLVGSGILDPVPVLAGAILGAIVGDIVSYLIGRWLGPGIVYRPWLRRYRPAIARTRLFFRTYGFSAVFLGRFLGPIRSTVPLVAGMMAMAQTPFQTANILSAVLWAPMMLAPGYLGARGADEVGAMTGQGSFGILALVLAVTIVATLLGGRRLLSTRRPRRQRPSATPSGTSV</sequence>
<feature type="transmembrane region" description="Helical" evidence="7">
    <location>
        <begin position="12"/>
        <end position="37"/>
    </location>
</feature>
<dbReference type="EMBL" id="JAXLPB010000002">
    <property type="protein sequence ID" value="MDY8108766.1"/>
    <property type="molecule type" value="Genomic_DNA"/>
</dbReference>
<comment type="caution">
    <text evidence="9">The sequence shown here is derived from an EMBL/GenBank/DDBJ whole genome shotgun (WGS) entry which is preliminary data.</text>
</comment>
<keyword evidence="10" id="KW-1185">Reference proteome</keyword>
<reference evidence="9 10" key="1">
    <citation type="submission" date="2023-12" db="EMBL/GenBank/DDBJ databases">
        <title>Description of Novel Strain Fulvimarina sp. 2208YS6-2-32 isolated from Uroteuthis (Photololigo) edulis.</title>
        <authorList>
            <person name="Park J.-S."/>
        </authorList>
    </citation>
    <scope>NUCLEOTIDE SEQUENCE [LARGE SCALE GENOMIC DNA]</scope>
    <source>
        <strain evidence="9 10">2208YS6-2-32</strain>
    </source>
</reference>
<evidence type="ECO:0000256" key="5">
    <source>
        <dbReference type="ARBA" id="ARBA00022989"/>
    </source>
</evidence>
<feature type="transmembrane region" description="Helical" evidence="7">
    <location>
        <begin position="162"/>
        <end position="184"/>
    </location>
</feature>
<accession>A0ABU5I051</accession>
<feature type="transmembrane region" description="Helical" evidence="7">
    <location>
        <begin position="87"/>
        <end position="106"/>
    </location>
</feature>
<protein>
    <submittedName>
        <fullName evidence="9">DedA family protein</fullName>
    </submittedName>
</protein>
<keyword evidence="6 7" id="KW-0472">Membrane</keyword>
<dbReference type="RefSeq" id="WP_322186239.1">
    <property type="nucleotide sequence ID" value="NZ_JAXLPB010000002.1"/>
</dbReference>
<evidence type="ECO:0000256" key="3">
    <source>
        <dbReference type="ARBA" id="ARBA00022475"/>
    </source>
</evidence>
<feature type="domain" description="VTT" evidence="8">
    <location>
        <begin position="20"/>
        <end position="144"/>
    </location>
</feature>
<dbReference type="Pfam" id="PF09335">
    <property type="entry name" value="VTT_dom"/>
    <property type="match status" value="1"/>
</dbReference>
<proteinExistence type="inferred from homology"/>
<keyword evidence="5 7" id="KW-1133">Transmembrane helix</keyword>
<evidence type="ECO:0000256" key="7">
    <source>
        <dbReference type="RuleBase" id="RU367016"/>
    </source>
</evidence>
<dbReference type="InterPro" id="IPR032816">
    <property type="entry name" value="VTT_dom"/>
</dbReference>
<evidence type="ECO:0000256" key="4">
    <source>
        <dbReference type="ARBA" id="ARBA00022692"/>
    </source>
</evidence>
<dbReference type="PANTHER" id="PTHR30353:SF15">
    <property type="entry name" value="INNER MEMBRANE PROTEIN YABI"/>
    <property type="match status" value="1"/>
</dbReference>
<organism evidence="9 10">
    <name type="scientific">Fulvimarina uroteuthidis</name>
    <dbReference type="NCBI Taxonomy" id="3098149"/>
    <lineage>
        <taxon>Bacteria</taxon>
        <taxon>Pseudomonadati</taxon>
        <taxon>Pseudomonadota</taxon>
        <taxon>Alphaproteobacteria</taxon>
        <taxon>Hyphomicrobiales</taxon>
        <taxon>Aurantimonadaceae</taxon>
        <taxon>Fulvimarina</taxon>
    </lineage>
</organism>
<evidence type="ECO:0000256" key="6">
    <source>
        <dbReference type="ARBA" id="ARBA00023136"/>
    </source>
</evidence>
<name>A0ABU5I051_9HYPH</name>
<dbReference type="Proteomes" id="UP001294412">
    <property type="component" value="Unassembled WGS sequence"/>
</dbReference>
<feature type="transmembrane region" description="Helical" evidence="7">
    <location>
        <begin position="43"/>
        <end position="66"/>
    </location>
</feature>
<keyword evidence="4 7" id="KW-0812">Transmembrane</keyword>
<comment type="similarity">
    <text evidence="2 7">Belongs to the DedA family.</text>
</comment>
<comment type="subcellular location">
    <subcellularLocation>
        <location evidence="1 7">Cell membrane</location>
        <topology evidence="1 7">Multi-pass membrane protein</topology>
    </subcellularLocation>
</comment>
<dbReference type="PANTHER" id="PTHR30353">
    <property type="entry name" value="INNER MEMBRANE PROTEIN DEDA-RELATED"/>
    <property type="match status" value="1"/>
</dbReference>
<evidence type="ECO:0000256" key="1">
    <source>
        <dbReference type="ARBA" id="ARBA00004651"/>
    </source>
</evidence>
<keyword evidence="3 7" id="KW-1003">Cell membrane</keyword>
<dbReference type="InterPro" id="IPR032818">
    <property type="entry name" value="DedA-like"/>
</dbReference>
<evidence type="ECO:0000259" key="8">
    <source>
        <dbReference type="Pfam" id="PF09335"/>
    </source>
</evidence>
<evidence type="ECO:0000313" key="9">
    <source>
        <dbReference type="EMBL" id="MDY8108766.1"/>
    </source>
</evidence>
<evidence type="ECO:0000256" key="2">
    <source>
        <dbReference type="ARBA" id="ARBA00010792"/>
    </source>
</evidence>
<evidence type="ECO:0000313" key="10">
    <source>
        <dbReference type="Proteomes" id="UP001294412"/>
    </source>
</evidence>
<gene>
    <name evidence="9" type="ORF">U0C82_06360</name>
</gene>